<dbReference type="GO" id="GO:0005886">
    <property type="term" value="C:plasma membrane"/>
    <property type="evidence" value="ECO:0007669"/>
    <property type="project" value="UniProtKB-SubCell"/>
</dbReference>
<dbReference type="AlphaFoldDB" id="A0A1E3UH17"/>
<evidence type="ECO:0000256" key="3">
    <source>
        <dbReference type="ARBA" id="ARBA00022475"/>
    </source>
</evidence>
<feature type="transmembrane region" description="Helical" evidence="7">
    <location>
        <begin position="175"/>
        <end position="199"/>
    </location>
</feature>
<dbReference type="Proteomes" id="UP000094869">
    <property type="component" value="Unassembled WGS sequence"/>
</dbReference>
<dbReference type="GO" id="GO:0055085">
    <property type="term" value="P:transmembrane transport"/>
    <property type="evidence" value="ECO:0007669"/>
    <property type="project" value="InterPro"/>
</dbReference>
<keyword evidence="15" id="KW-1185">Reference proteome</keyword>
<evidence type="ECO:0000256" key="6">
    <source>
        <dbReference type="ARBA" id="ARBA00023136"/>
    </source>
</evidence>
<feature type="transmembrane region" description="Helical" evidence="7">
    <location>
        <begin position="88"/>
        <end position="112"/>
    </location>
</feature>
<dbReference type="RefSeq" id="WP_044972015.1">
    <property type="nucleotide sequence ID" value="NZ_BAABXS010000001.1"/>
</dbReference>
<comment type="caution">
    <text evidence="11">The sequence shown here is derived from an EMBL/GenBank/DDBJ whole genome shotgun (WGS) entry which is preliminary data.</text>
</comment>
<evidence type="ECO:0000313" key="14">
    <source>
        <dbReference type="Proteomes" id="UP000094271"/>
    </source>
</evidence>
<keyword evidence="9" id="KW-0762">Sugar transport</keyword>
<evidence type="ECO:0000313" key="9">
    <source>
        <dbReference type="EMBL" id="ODM02095.1"/>
    </source>
</evidence>
<reference evidence="11 14" key="3">
    <citation type="submission" date="2016-08" db="EMBL/GenBank/DDBJ databases">
        <authorList>
            <person name="Seilhamer J.J."/>
        </authorList>
    </citation>
    <scope>NUCLEOTIDE SEQUENCE [LARGE SCALE GENOMIC DNA]</scope>
    <source>
        <strain evidence="11 14">NML150140-1</strain>
    </source>
</reference>
<dbReference type="PANTHER" id="PTHR43227:SF11">
    <property type="entry name" value="BLL4140 PROTEIN"/>
    <property type="match status" value="1"/>
</dbReference>
<accession>A0A1E3UH17</accession>
<dbReference type="PROSITE" id="PS50928">
    <property type="entry name" value="ABC_TM1"/>
    <property type="match status" value="1"/>
</dbReference>
<dbReference type="EMBL" id="MCGH01000005">
    <property type="protein sequence ID" value="ODM02095.1"/>
    <property type="molecule type" value="Genomic_DNA"/>
</dbReference>
<feature type="transmembrane region" description="Helical" evidence="7">
    <location>
        <begin position="21"/>
        <end position="47"/>
    </location>
</feature>
<keyword evidence="2 7" id="KW-0813">Transport</keyword>
<proteinExistence type="inferred from homology"/>
<evidence type="ECO:0000256" key="2">
    <source>
        <dbReference type="ARBA" id="ARBA00022448"/>
    </source>
</evidence>
<evidence type="ECO:0000313" key="10">
    <source>
        <dbReference type="EMBL" id="ODM11505.1"/>
    </source>
</evidence>
<evidence type="ECO:0000256" key="1">
    <source>
        <dbReference type="ARBA" id="ARBA00004651"/>
    </source>
</evidence>
<dbReference type="OrthoDB" id="9785836at2"/>
<evidence type="ECO:0000313" key="13">
    <source>
        <dbReference type="Proteomes" id="UP000094067"/>
    </source>
</evidence>
<dbReference type="Pfam" id="PF00528">
    <property type="entry name" value="BPD_transp_1"/>
    <property type="match status" value="1"/>
</dbReference>
<evidence type="ECO:0000256" key="7">
    <source>
        <dbReference type="RuleBase" id="RU363032"/>
    </source>
</evidence>
<dbReference type="InterPro" id="IPR000515">
    <property type="entry name" value="MetI-like"/>
</dbReference>
<feature type="transmembrane region" description="Helical" evidence="7">
    <location>
        <begin position="220"/>
        <end position="243"/>
    </location>
</feature>
<feature type="transmembrane region" description="Helical" evidence="7">
    <location>
        <begin position="124"/>
        <end position="144"/>
    </location>
</feature>
<dbReference type="InterPro" id="IPR035906">
    <property type="entry name" value="MetI-like_sf"/>
</dbReference>
<comment type="similarity">
    <text evidence="7">Belongs to the binding-protein-dependent transport system permease family.</text>
</comment>
<protein>
    <submittedName>
        <fullName evidence="9">Putative multiple-sugar transport system permease YteP</fullName>
    </submittedName>
    <submittedName>
        <fullName evidence="11">Sugar ABC transporter permease</fullName>
    </submittedName>
</protein>
<evidence type="ECO:0000313" key="12">
    <source>
        <dbReference type="EMBL" id="ODR61862.1"/>
    </source>
</evidence>
<organism evidence="11 14">
    <name type="scientific">Eisenbergiella tayi</name>
    <dbReference type="NCBI Taxonomy" id="1432052"/>
    <lineage>
        <taxon>Bacteria</taxon>
        <taxon>Bacillati</taxon>
        <taxon>Bacillota</taxon>
        <taxon>Clostridia</taxon>
        <taxon>Lachnospirales</taxon>
        <taxon>Lachnospiraceae</taxon>
        <taxon>Eisenbergiella</taxon>
    </lineage>
</organism>
<gene>
    <name evidence="9" type="primary">yteP_96</name>
    <name evidence="10" type="synonym">yteP_41</name>
    <name evidence="10" type="ORF">BEH84_02117</name>
    <name evidence="11" type="ORF">BEI59_15045</name>
    <name evidence="9" type="ORF">BEI61_06094</name>
    <name evidence="12" type="ORF">BEI63_00555</name>
</gene>
<keyword evidence="3" id="KW-1003">Cell membrane</keyword>
<dbReference type="EMBL" id="MEHD01000005">
    <property type="protein sequence ID" value="ODR61862.1"/>
    <property type="molecule type" value="Genomic_DNA"/>
</dbReference>
<dbReference type="Proteomes" id="UP000094067">
    <property type="component" value="Unassembled WGS sequence"/>
</dbReference>
<reference evidence="12 15" key="2">
    <citation type="submission" date="2016-08" db="EMBL/GenBank/DDBJ databases">
        <title>Characterization of Isolates of Eisenbergiella tayi Derived from Blood Cultures, Using Whole Genome Sequencing.</title>
        <authorList>
            <person name="Bernier A.-M."/>
            <person name="Burdz T."/>
            <person name="Wiebe D."/>
            <person name="Bernard K."/>
        </authorList>
    </citation>
    <scope>NUCLEOTIDE SEQUENCE [LARGE SCALE GENOMIC DNA]</scope>
    <source>
        <strain evidence="12 15">NML120146</strain>
    </source>
</reference>
<sequence length="314" mass="36104">MAVKESSIKKKRRWTRDDTELTMLALPTTIWYFLFAFLPMFGIIIAFKKYQINGGFLNSIITSDWIGLDNFKFLFSAGDIWIILRNTILYNIAFIILNIVVPVAMALLIGQLHNKRMAKVYQTAMFMPYFLSWVVVTALIWAFLSFDKGLLNSLLEFFGKDPHQWYMEPKLWPPFLIFMYMWKNLGYSMVVYLATITGIDKTYYEAAGIDGATVWQQMRYVTLPLMKTVIIMMFIMAVGRIFYSDFGLFYQVPRDSNSLYNVSYTLDVFVFKQLKSSTTGMASAAAFVQSVAGCITILTANAVVRKVDRDSAMI</sequence>
<keyword evidence="4 7" id="KW-0812">Transmembrane</keyword>
<evidence type="ECO:0000259" key="8">
    <source>
        <dbReference type="PROSITE" id="PS50928"/>
    </source>
</evidence>
<dbReference type="Proteomes" id="UP000095003">
    <property type="component" value="Unassembled WGS sequence"/>
</dbReference>
<evidence type="ECO:0000256" key="4">
    <source>
        <dbReference type="ARBA" id="ARBA00022692"/>
    </source>
</evidence>
<evidence type="ECO:0000313" key="16">
    <source>
        <dbReference type="Proteomes" id="UP000095003"/>
    </source>
</evidence>
<dbReference type="Proteomes" id="UP000094271">
    <property type="component" value="Unassembled WGS sequence"/>
</dbReference>
<comment type="subcellular location">
    <subcellularLocation>
        <location evidence="1 7">Cell membrane</location>
        <topology evidence="1 7">Multi-pass membrane protein</topology>
    </subcellularLocation>
</comment>
<dbReference type="InterPro" id="IPR050809">
    <property type="entry name" value="UgpAE/MalFG_permease"/>
</dbReference>
<dbReference type="Gene3D" id="1.10.3720.10">
    <property type="entry name" value="MetI-like"/>
    <property type="match status" value="1"/>
</dbReference>
<keyword evidence="5 7" id="KW-1133">Transmembrane helix</keyword>
<dbReference type="CDD" id="cd06261">
    <property type="entry name" value="TM_PBP2"/>
    <property type="match status" value="1"/>
</dbReference>
<dbReference type="EMBL" id="MEHA01000010">
    <property type="protein sequence ID" value="ODR50681.1"/>
    <property type="molecule type" value="Genomic_DNA"/>
</dbReference>
<dbReference type="EMBL" id="MCGI01000002">
    <property type="protein sequence ID" value="ODM11505.1"/>
    <property type="molecule type" value="Genomic_DNA"/>
</dbReference>
<dbReference type="GeneID" id="93304987"/>
<feature type="transmembrane region" description="Helical" evidence="7">
    <location>
        <begin position="281"/>
        <end position="304"/>
    </location>
</feature>
<dbReference type="SUPFAM" id="SSF161098">
    <property type="entry name" value="MetI-like"/>
    <property type="match status" value="1"/>
</dbReference>
<reference evidence="13 16" key="1">
    <citation type="submission" date="2016-07" db="EMBL/GenBank/DDBJ databases">
        <title>Characterization of isolates of Eisenbergiella tayi derived from blood cultures, using whole genome sequencing.</title>
        <authorList>
            <person name="Burdz T."/>
            <person name="Wiebe D."/>
            <person name="Huynh C."/>
            <person name="Bernard K."/>
        </authorList>
    </citation>
    <scope>NUCLEOTIDE SEQUENCE [LARGE SCALE GENOMIC DNA]</scope>
    <source>
        <strain evidence="9 13">NML 110608</strain>
        <strain evidence="10 16">NML 120489</strain>
    </source>
</reference>
<dbReference type="PATRIC" id="fig|1432052.3.peg.2329"/>
<evidence type="ECO:0000256" key="5">
    <source>
        <dbReference type="ARBA" id="ARBA00022989"/>
    </source>
</evidence>
<keyword evidence="6 7" id="KW-0472">Membrane</keyword>
<feature type="domain" description="ABC transmembrane type-1" evidence="8">
    <location>
        <begin position="84"/>
        <end position="300"/>
    </location>
</feature>
<evidence type="ECO:0000313" key="15">
    <source>
        <dbReference type="Proteomes" id="UP000094869"/>
    </source>
</evidence>
<name>A0A1E3UH17_9FIRM</name>
<evidence type="ECO:0000313" key="11">
    <source>
        <dbReference type="EMBL" id="ODR50681.1"/>
    </source>
</evidence>
<dbReference type="PANTHER" id="PTHR43227">
    <property type="entry name" value="BLL4140 PROTEIN"/>
    <property type="match status" value="1"/>
</dbReference>